<evidence type="ECO:0000313" key="2">
    <source>
        <dbReference type="EMBL" id="AEB11865.1"/>
    </source>
</evidence>
<gene>
    <name evidence="2" type="ordered locus">Marky_1124</name>
</gene>
<dbReference type="OrthoDB" id="24146at2"/>
<protein>
    <submittedName>
        <fullName evidence="2">Uncharacterized protein</fullName>
    </submittedName>
</protein>
<dbReference type="InterPro" id="IPR017868">
    <property type="entry name" value="Filamin/ABP280_repeat-like"/>
</dbReference>
<sequence length="686" mass="75381">MRIVWILWLMGLAFAQVLTVPGEGRVGEPLLIAGEGLVPGAYPLEIEGPTGLVVETVEALDGRFEWRYVPEVPGTYTVRLYHAPEPLERAVRVVALQPTLTPEGLRVGEVVLPLPEPAAWIGPVLANGRVYVARDLALIEVDPDRPDAVRLYYPPAEVEGLEADEALEVVLRDGRRMTLEELTRPWPFAGEWRSLEALAALRAHWAALGRGAVLPTPPEGTKPYWVYFAEDPEGLTPADLEAWGRDLLRRGHRVELPWGEEARPWFMAWVTQARQARAEGLEASRAWSDALLAYTPLFPGSVAFFQEQAAWFAVQGRPDLEVRYAEAVAALRAFAPPWTSEGWGRGVRVALVLYAALVAVFWARYLGRQRQDLRPVGGWLGAWFRHPLLRVRHLLLAYTTFGERLLMLLAFAGVGGVFLTYGLTVRVERILQEEALSRAILQSQGALNVLRSLPTSPELEGVLAYAEQAASVERALAHLERAAPAGYALALRARLSGEVHYLAEAYRRAPGYAPVREALGLGGDYWSGVYQSAGVDRAGVPRWRDLWGALMMTEARFFLRRPLEAWVALPFWPAAGWAYLGLGFALAWVAYHLLGFVLPRPRGVVPSQGWGARLVYLLVPGSVSLGGGWGFMLLAGFAYGLVALAEGVLGAVYVLGAAYLLHLPGWFKGIRGRSASSIHGEVEGVG</sequence>
<keyword evidence="1" id="KW-0812">Transmembrane</keyword>
<proteinExistence type="predicted"/>
<feature type="transmembrane region" description="Helical" evidence="1">
    <location>
        <begin position="610"/>
        <end position="631"/>
    </location>
</feature>
<evidence type="ECO:0000256" key="1">
    <source>
        <dbReference type="SAM" id="Phobius"/>
    </source>
</evidence>
<organism evidence="2 3">
    <name type="scientific">Marinithermus hydrothermalis (strain DSM 14884 / JCM 11576 / T1)</name>
    <dbReference type="NCBI Taxonomy" id="869210"/>
    <lineage>
        <taxon>Bacteria</taxon>
        <taxon>Thermotogati</taxon>
        <taxon>Deinococcota</taxon>
        <taxon>Deinococci</taxon>
        <taxon>Thermales</taxon>
        <taxon>Thermaceae</taxon>
        <taxon>Marinithermus</taxon>
    </lineage>
</organism>
<feature type="transmembrane region" description="Helical" evidence="1">
    <location>
        <begin position="346"/>
        <end position="366"/>
    </location>
</feature>
<accession>F2NP64</accession>
<feature type="transmembrane region" description="Helical" evidence="1">
    <location>
        <begin position="576"/>
        <end position="598"/>
    </location>
</feature>
<dbReference type="HOGENOM" id="CLU_426945_0_0_0"/>
<dbReference type="PROSITE" id="PS50194">
    <property type="entry name" value="FILAMIN_REPEAT"/>
    <property type="match status" value="1"/>
</dbReference>
<keyword evidence="1" id="KW-0472">Membrane</keyword>
<keyword evidence="1" id="KW-1133">Transmembrane helix</keyword>
<dbReference type="eggNOG" id="ENOG502ZAEW">
    <property type="taxonomic scope" value="Bacteria"/>
</dbReference>
<evidence type="ECO:0000313" key="3">
    <source>
        <dbReference type="Proteomes" id="UP000007030"/>
    </source>
</evidence>
<dbReference type="RefSeq" id="WP_013703912.1">
    <property type="nucleotide sequence ID" value="NC_015387.1"/>
</dbReference>
<dbReference type="AlphaFoldDB" id="F2NP64"/>
<reference evidence="2 3" key="1">
    <citation type="journal article" date="2012" name="Stand. Genomic Sci.">
        <title>Complete genome sequence of the aerobic, heterotroph Marinithermus hydrothermalis type strain (T1(T)) from a deep-sea hydrothermal vent chimney.</title>
        <authorList>
            <person name="Copeland A."/>
            <person name="Gu W."/>
            <person name="Yasawong M."/>
            <person name="Lapidus A."/>
            <person name="Lucas S."/>
            <person name="Deshpande S."/>
            <person name="Pagani I."/>
            <person name="Tapia R."/>
            <person name="Cheng J.F."/>
            <person name="Goodwin L.A."/>
            <person name="Pitluck S."/>
            <person name="Liolios K."/>
            <person name="Ivanova N."/>
            <person name="Mavromatis K."/>
            <person name="Mikhailova N."/>
            <person name="Pati A."/>
            <person name="Chen A."/>
            <person name="Palaniappan K."/>
            <person name="Land M."/>
            <person name="Pan C."/>
            <person name="Brambilla E.M."/>
            <person name="Rohde M."/>
            <person name="Tindall B.J."/>
            <person name="Sikorski J."/>
            <person name="Goker M."/>
            <person name="Detter J.C."/>
            <person name="Bristow J."/>
            <person name="Eisen J.A."/>
            <person name="Markowitz V."/>
            <person name="Hugenholtz P."/>
            <person name="Kyrpides N.C."/>
            <person name="Klenk H.P."/>
            <person name="Woyke T."/>
        </authorList>
    </citation>
    <scope>NUCLEOTIDE SEQUENCE [LARGE SCALE GENOMIC DNA]</scope>
    <source>
        <strain evidence="3">DSM 14884 / JCM 11576 / T1</strain>
    </source>
</reference>
<feature type="transmembrane region" description="Helical" evidence="1">
    <location>
        <begin position="405"/>
        <end position="423"/>
    </location>
</feature>
<dbReference type="EMBL" id="CP002630">
    <property type="protein sequence ID" value="AEB11865.1"/>
    <property type="molecule type" value="Genomic_DNA"/>
</dbReference>
<dbReference type="KEGG" id="mhd:Marky_1124"/>
<feature type="transmembrane region" description="Helical" evidence="1">
    <location>
        <begin position="637"/>
        <end position="661"/>
    </location>
</feature>
<name>F2NP64_MARHT</name>
<keyword evidence="3" id="KW-1185">Reference proteome</keyword>
<dbReference type="Proteomes" id="UP000007030">
    <property type="component" value="Chromosome"/>
</dbReference>